<evidence type="ECO:0000313" key="2">
    <source>
        <dbReference type="EMBL" id="TNV83500.1"/>
    </source>
</evidence>
<keyword evidence="3" id="KW-1185">Reference proteome</keyword>
<feature type="region of interest" description="Disordered" evidence="1">
    <location>
        <begin position="110"/>
        <end position="135"/>
    </location>
</feature>
<reference evidence="2" key="1">
    <citation type="submission" date="2019-06" db="EMBL/GenBank/DDBJ databases">
        <authorList>
            <person name="Zheng W."/>
        </authorList>
    </citation>
    <scope>NUCLEOTIDE SEQUENCE</scope>
    <source>
        <strain evidence="2">QDHG01</strain>
    </source>
</reference>
<gene>
    <name evidence="2" type="ORF">FGO68_gene17192</name>
</gene>
<feature type="compositionally biased region" description="Acidic residues" evidence="1">
    <location>
        <begin position="119"/>
        <end position="130"/>
    </location>
</feature>
<feature type="compositionally biased region" description="Polar residues" evidence="1">
    <location>
        <begin position="23"/>
        <end position="35"/>
    </location>
</feature>
<accession>A0A8J8P075</accession>
<comment type="caution">
    <text evidence="2">The sequence shown here is derived from an EMBL/GenBank/DDBJ whole genome shotgun (WGS) entry which is preliminary data.</text>
</comment>
<name>A0A8J8P075_HALGN</name>
<dbReference type="EMBL" id="RRYP01003772">
    <property type="protein sequence ID" value="TNV83500.1"/>
    <property type="molecule type" value="Genomic_DNA"/>
</dbReference>
<organism evidence="2 3">
    <name type="scientific">Halteria grandinella</name>
    <dbReference type="NCBI Taxonomy" id="5974"/>
    <lineage>
        <taxon>Eukaryota</taxon>
        <taxon>Sar</taxon>
        <taxon>Alveolata</taxon>
        <taxon>Ciliophora</taxon>
        <taxon>Intramacronucleata</taxon>
        <taxon>Spirotrichea</taxon>
        <taxon>Stichotrichia</taxon>
        <taxon>Sporadotrichida</taxon>
        <taxon>Halteriidae</taxon>
        <taxon>Halteria</taxon>
    </lineage>
</organism>
<evidence type="ECO:0000313" key="3">
    <source>
        <dbReference type="Proteomes" id="UP000785679"/>
    </source>
</evidence>
<sequence length="345" mass="40674">MLQRDKPELPPAPSRAVLAVKNLSRQPSEESVQNSSHHKRSSTTLNKYAENAYSLNINPPPYPRHSKRLEKEANAIDSMMKELSDYANSRASKVSYRTVVGNQQPLRRQVLKREQSFSEQEEISEDDDYNTGEKSDSKFIKRITLSVQKHVDPTENHDQLKTIVKDCYSLQRETRKEHQNLEFSQERIENFYDDYQRLLDFKRECGWYEKRETSIEVLHDPRFKLPSLQGAQRQSKRHKMGDLASFLLQQQQMQAGMDKDLIQDQKKNRARMDFTRRDLTDAENFMNMSRVQPYSINQFSFNMLNKQAVRDFKTQAASSKIMKLTRSQYFHNKRLIKKLDLAKLE</sequence>
<protein>
    <submittedName>
        <fullName evidence="2">Uncharacterized protein</fullName>
    </submittedName>
</protein>
<proteinExistence type="predicted"/>
<evidence type="ECO:0000256" key="1">
    <source>
        <dbReference type="SAM" id="MobiDB-lite"/>
    </source>
</evidence>
<feature type="region of interest" description="Disordered" evidence="1">
    <location>
        <begin position="22"/>
        <end position="66"/>
    </location>
</feature>
<dbReference type="Proteomes" id="UP000785679">
    <property type="component" value="Unassembled WGS sequence"/>
</dbReference>
<dbReference type="AlphaFoldDB" id="A0A8J8P075"/>